<gene>
    <name evidence="3" type="ordered locus">A2cp1_3441</name>
</gene>
<evidence type="ECO:0000313" key="4">
    <source>
        <dbReference type="Proteomes" id="UP000007089"/>
    </source>
</evidence>
<feature type="region of interest" description="Disordered" evidence="1">
    <location>
        <begin position="174"/>
        <end position="193"/>
    </location>
</feature>
<name>B8J5A9_ANAD2</name>
<evidence type="ECO:0000256" key="2">
    <source>
        <dbReference type="SAM" id="SignalP"/>
    </source>
</evidence>
<evidence type="ECO:0000313" key="3">
    <source>
        <dbReference type="EMBL" id="ACL66771.1"/>
    </source>
</evidence>
<protein>
    <submittedName>
        <fullName evidence="3">Uncharacterized protein</fullName>
    </submittedName>
</protein>
<proteinExistence type="predicted"/>
<keyword evidence="4" id="KW-1185">Reference proteome</keyword>
<dbReference type="SUPFAM" id="SSF54427">
    <property type="entry name" value="NTF2-like"/>
    <property type="match status" value="1"/>
</dbReference>
<dbReference type="InterPro" id="IPR032710">
    <property type="entry name" value="NTF2-like_dom_sf"/>
</dbReference>
<feature type="signal peptide" evidence="2">
    <location>
        <begin position="1"/>
        <end position="19"/>
    </location>
</feature>
<sequence length="193" mass="20181">MIRIALLLTVALTASAAAAQEKTAPPPGADPMAAWKPNKVAREAADRKEILALMKAMDAAGVNGDVEAAATLVHFPVLMATDDAKGQGSAEAWTREQWLEVMKPMYAKPMSDAKMTHNPTIHLVSDSLALVGDTWSMTMGKKKMAGRSAAMLVRVDGSWRFAAMMESGWGDMPGMDSAAGGGAAGKEPPAGGK</sequence>
<accession>B8J5A9</accession>
<dbReference type="KEGG" id="acp:A2cp1_3441"/>
<dbReference type="EMBL" id="CP001359">
    <property type="protein sequence ID" value="ACL66771.1"/>
    <property type="molecule type" value="Genomic_DNA"/>
</dbReference>
<keyword evidence="2" id="KW-0732">Signal</keyword>
<dbReference type="Proteomes" id="UP000007089">
    <property type="component" value="Chromosome"/>
</dbReference>
<dbReference type="HOGENOM" id="CLU_1406178_0_0_7"/>
<reference evidence="3" key="1">
    <citation type="submission" date="2009-01" db="EMBL/GenBank/DDBJ databases">
        <title>Complete sequence of Anaeromyxobacter dehalogenans 2CP-1.</title>
        <authorList>
            <consortium name="US DOE Joint Genome Institute"/>
            <person name="Lucas S."/>
            <person name="Copeland A."/>
            <person name="Lapidus A."/>
            <person name="Glavina del Rio T."/>
            <person name="Dalin E."/>
            <person name="Tice H."/>
            <person name="Bruce D."/>
            <person name="Goodwin L."/>
            <person name="Pitluck S."/>
            <person name="Saunders E."/>
            <person name="Brettin T."/>
            <person name="Detter J.C."/>
            <person name="Han C."/>
            <person name="Larimer F."/>
            <person name="Land M."/>
            <person name="Hauser L."/>
            <person name="Kyrpides N."/>
            <person name="Ovchinnikova G."/>
            <person name="Beliaev A.S."/>
            <person name="Richardson P."/>
        </authorList>
    </citation>
    <scope>NUCLEOTIDE SEQUENCE</scope>
    <source>
        <strain evidence="3">2CP-1</strain>
    </source>
</reference>
<organism evidence="3 4">
    <name type="scientific">Anaeromyxobacter dehalogenans (strain ATCC BAA-258 / DSM 21875 / 2CP-1)</name>
    <dbReference type="NCBI Taxonomy" id="455488"/>
    <lineage>
        <taxon>Bacteria</taxon>
        <taxon>Pseudomonadati</taxon>
        <taxon>Myxococcota</taxon>
        <taxon>Myxococcia</taxon>
        <taxon>Myxococcales</taxon>
        <taxon>Cystobacterineae</taxon>
        <taxon>Anaeromyxobacteraceae</taxon>
        <taxon>Anaeromyxobacter</taxon>
    </lineage>
</organism>
<feature type="chain" id="PRO_5002874680" evidence="2">
    <location>
        <begin position="20"/>
        <end position="193"/>
    </location>
</feature>
<dbReference type="Gene3D" id="3.10.450.50">
    <property type="match status" value="1"/>
</dbReference>
<dbReference type="RefSeq" id="WP_015934577.1">
    <property type="nucleotide sequence ID" value="NC_011891.1"/>
</dbReference>
<evidence type="ECO:0000256" key="1">
    <source>
        <dbReference type="SAM" id="MobiDB-lite"/>
    </source>
</evidence>
<dbReference type="AlphaFoldDB" id="B8J5A9"/>